<keyword evidence="3" id="KW-0479">Metal-binding</keyword>
<evidence type="ECO:0000256" key="1">
    <source>
        <dbReference type="ARBA" id="ARBA00001927"/>
    </source>
</evidence>
<dbReference type="Pfam" id="PF13459">
    <property type="entry name" value="Fer4_15"/>
    <property type="match status" value="1"/>
</dbReference>
<evidence type="ECO:0000313" key="8">
    <source>
        <dbReference type="EMBL" id="MBB4135173.1"/>
    </source>
</evidence>
<dbReference type="InterPro" id="IPR051269">
    <property type="entry name" value="Fe-S_cluster_ET"/>
</dbReference>
<dbReference type="Proteomes" id="UP000551501">
    <property type="component" value="Unassembled WGS sequence"/>
</dbReference>
<reference evidence="8 9" key="1">
    <citation type="submission" date="2020-08" db="EMBL/GenBank/DDBJ databases">
        <title>Sequencing the genomes of 1000 actinobacteria strains.</title>
        <authorList>
            <person name="Klenk H.-P."/>
        </authorList>
    </citation>
    <scope>NUCLEOTIDE SEQUENCE [LARGE SCALE GENOMIC DNA]</scope>
    <source>
        <strain evidence="8 9">DSM 45298</strain>
    </source>
</reference>
<dbReference type="AlphaFoldDB" id="A0A840EY11"/>
<keyword evidence="4" id="KW-0249">Electron transport</keyword>
<keyword evidence="7" id="KW-0003">3Fe-4S</keyword>
<dbReference type="PANTHER" id="PTHR36923:SF3">
    <property type="entry name" value="FERREDOXIN"/>
    <property type="match status" value="1"/>
</dbReference>
<evidence type="ECO:0000256" key="4">
    <source>
        <dbReference type="ARBA" id="ARBA00022982"/>
    </source>
</evidence>
<dbReference type="GO" id="GO:0046872">
    <property type="term" value="F:metal ion binding"/>
    <property type="evidence" value="ECO:0007669"/>
    <property type="project" value="UniProtKB-KW"/>
</dbReference>
<name>A0A840EY11_9ACTN</name>
<keyword evidence="2" id="KW-0813">Transport</keyword>
<keyword evidence="9" id="KW-1185">Reference proteome</keyword>
<keyword evidence="6" id="KW-0411">Iron-sulfur</keyword>
<keyword evidence="5" id="KW-0408">Iron</keyword>
<comment type="cofactor">
    <cofactor evidence="1">
        <name>[3Fe-4S] cluster</name>
        <dbReference type="ChEBI" id="CHEBI:21137"/>
    </cofactor>
</comment>
<dbReference type="GO" id="GO:0051538">
    <property type="term" value="F:3 iron, 4 sulfur cluster binding"/>
    <property type="evidence" value="ECO:0007669"/>
    <property type="project" value="UniProtKB-KW"/>
</dbReference>
<dbReference type="EMBL" id="JACIFP010000001">
    <property type="protein sequence ID" value="MBB4135173.1"/>
    <property type="molecule type" value="Genomic_DNA"/>
</dbReference>
<protein>
    <submittedName>
        <fullName evidence="8">Ferredoxin</fullName>
    </submittedName>
</protein>
<evidence type="ECO:0000256" key="3">
    <source>
        <dbReference type="ARBA" id="ARBA00022723"/>
    </source>
</evidence>
<accession>A0A840EY11</accession>
<dbReference type="PANTHER" id="PTHR36923">
    <property type="entry name" value="FERREDOXIN"/>
    <property type="match status" value="1"/>
</dbReference>
<evidence type="ECO:0000313" key="9">
    <source>
        <dbReference type="Proteomes" id="UP000551501"/>
    </source>
</evidence>
<sequence length="64" mass="6804">MRVTISPDNCEGHGLCALHATDVYELDDDGFAAPADFVVPRGLESAARDGALRCPMSAIKIVDE</sequence>
<comment type="caution">
    <text evidence="8">The sequence shown here is derived from an EMBL/GenBank/DDBJ whole genome shotgun (WGS) entry which is preliminary data.</text>
</comment>
<evidence type="ECO:0000256" key="5">
    <source>
        <dbReference type="ARBA" id="ARBA00023004"/>
    </source>
</evidence>
<evidence type="ECO:0000256" key="2">
    <source>
        <dbReference type="ARBA" id="ARBA00022448"/>
    </source>
</evidence>
<dbReference type="SUPFAM" id="SSF54862">
    <property type="entry name" value="4Fe-4S ferredoxins"/>
    <property type="match status" value="1"/>
</dbReference>
<organism evidence="8 9">
    <name type="scientific">Gordonia humi</name>
    <dbReference type="NCBI Taxonomy" id="686429"/>
    <lineage>
        <taxon>Bacteria</taxon>
        <taxon>Bacillati</taxon>
        <taxon>Actinomycetota</taxon>
        <taxon>Actinomycetes</taxon>
        <taxon>Mycobacteriales</taxon>
        <taxon>Gordoniaceae</taxon>
        <taxon>Gordonia</taxon>
    </lineage>
</organism>
<dbReference type="Gene3D" id="3.30.70.20">
    <property type="match status" value="1"/>
</dbReference>
<evidence type="ECO:0000256" key="6">
    <source>
        <dbReference type="ARBA" id="ARBA00023014"/>
    </source>
</evidence>
<evidence type="ECO:0000256" key="7">
    <source>
        <dbReference type="ARBA" id="ARBA00023291"/>
    </source>
</evidence>
<proteinExistence type="predicted"/>
<dbReference type="RefSeq" id="WP_183370252.1">
    <property type="nucleotide sequence ID" value="NZ_BAABHL010000034.1"/>
</dbReference>
<gene>
    <name evidence="8" type="ORF">BKA16_001725</name>
</gene>